<keyword evidence="2" id="KW-1185">Reference proteome</keyword>
<dbReference type="AlphaFoldDB" id="A0A6A3A8C4"/>
<dbReference type="GO" id="GO:0012505">
    <property type="term" value="C:endomembrane system"/>
    <property type="evidence" value="ECO:0007669"/>
    <property type="project" value="TreeGrafter"/>
</dbReference>
<gene>
    <name evidence="1" type="ORF">F3Y22_tig00110556pilonHSYRG00525</name>
</gene>
<protein>
    <submittedName>
        <fullName evidence="1">Detected protein of confused Function</fullName>
    </submittedName>
</protein>
<reference evidence="1" key="1">
    <citation type="submission" date="2019-09" db="EMBL/GenBank/DDBJ databases">
        <title>Draft genome information of white flower Hibiscus syriacus.</title>
        <authorList>
            <person name="Kim Y.-M."/>
        </authorList>
    </citation>
    <scope>NUCLEOTIDE SEQUENCE [LARGE SCALE GENOMIC DNA]</scope>
    <source>
        <strain evidence="1">YM2019G1</strain>
    </source>
</reference>
<name>A0A6A3A8C4_HIBSY</name>
<dbReference type="EMBL" id="VEPZ02001028">
    <property type="protein sequence ID" value="KAE8700661.1"/>
    <property type="molecule type" value="Genomic_DNA"/>
</dbReference>
<dbReference type="PANTHER" id="PTHR36362:SF1">
    <property type="entry name" value="DNA-DIRECTED RNA POLYMERASE SUBUNIT BETA"/>
    <property type="match status" value="1"/>
</dbReference>
<evidence type="ECO:0000313" key="2">
    <source>
        <dbReference type="Proteomes" id="UP000436088"/>
    </source>
</evidence>
<organism evidence="1 2">
    <name type="scientific">Hibiscus syriacus</name>
    <name type="common">Rose of Sharon</name>
    <dbReference type="NCBI Taxonomy" id="106335"/>
    <lineage>
        <taxon>Eukaryota</taxon>
        <taxon>Viridiplantae</taxon>
        <taxon>Streptophyta</taxon>
        <taxon>Embryophyta</taxon>
        <taxon>Tracheophyta</taxon>
        <taxon>Spermatophyta</taxon>
        <taxon>Magnoliopsida</taxon>
        <taxon>eudicotyledons</taxon>
        <taxon>Gunneridae</taxon>
        <taxon>Pentapetalae</taxon>
        <taxon>rosids</taxon>
        <taxon>malvids</taxon>
        <taxon>Malvales</taxon>
        <taxon>Malvaceae</taxon>
        <taxon>Malvoideae</taxon>
        <taxon>Hibiscus</taxon>
    </lineage>
</organism>
<sequence length="355" mass="40173">MYGMGFDHSFGLWFIARWLQPDLMIESGALKGHSTWVLRQAMPDTPIISFTPRHPEKYLKKGPAYVDGNCTYFAGKYFADFGRVEWDKVEFVHSEGGHSCFKDSYEARIRSKRNKFWEKSVDTDELCARNEAWWGSRFSMSIGSYYQQLVLPFTHQTRYDPARAPTPIVEDGRYRMFQRLGLDRLERSVFNGYTQMISSFDKSSRTSFALLLILTGCGVEEVGGGGNGEHGLYLLALILWRRRSLFFEERAGVGFNVDDDEEQGQIFVIVFAPQSKQAASSAVSNVPNQTLLYRVFDLRHPTPRRPLSHTHVSLPGPPNAAQPGGCCGSFFTISSQSIVCSSAISTPFLFLPIFF</sequence>
<dbReference type="PANTHER" id="PTHR36362">
    <property type="entry name" value="DNA-DIRECTED RNA POLYMERASE SUBUNIT BETA"/>
    <property type="match status" value="1"/>
</dbReference>
<evidence type="ECO:0000313" key="1">
    <source>
        <dbReference type="EMBL" id="KAE8700661.1"/>
    </source>
</evidence>
<comment type="caution">
    <text evidence="1">The sequence shown here is derived from an EMBL/GenBank/DDBJ whole genome shotgun (WGS) entry which is preliminary data.</text>
</comment>
<dbReference type="Proteomes" id="UP000436088">
    <property type="component" value="Unassembled WGS sequence"/>
</dbReference>
<proteinExistence type="predicted"/>
<accession>A0A6A3A8C4</accession>